<organism evidence="1 2">
    <name type="scientific">Cinchona calisaya</name>
    <dbReference type="NCBI Taxonomy" id="153742"/>
    <lineage>
        <taxon>Eukaryota</taxon>
        <taxon>Viridiplantae</taxon>
        <taxon>Streptophyta</taxon>
        <taxon>Embryophyta</taxon>
        <taxon>Tracheophyta</taxon>
        <taxon>Spermatophyta</taxon>
        <taxon>Magnoliopsida</taxon>
        <taxon>eudicotyledons</taxon>
        <taxon>Gunneridae</taxon>
        <taxon>Pentapetalae</taxon>
        <taxon>asterids</taxon>
        <taxon>lamiids</taxon>
        <taxon>Gentianales</taxon>
        <taxon>Rubiaceae</taxon>
        <taxon>Cinchonoideae</taxon>
        <taxon>Cinchoneae</taxon>
        <taxon>Cinchona</taxon>
    </lineage>
</organism>
<name>A0ABD2ZU11_9GENT</name>
<protein>
    <submittedName>
        <fullName evidence="1">Uncharacterized protein</fullName>
    </submittedName>
</protein>
<gene>
    <name evidence="1" type="ORF">ACH5RR_015612</name>
</gene>
<evidence type="ECO:0000313" key="1">
    <source>
        <dbReference type="EMBL" id="KAL3522778.1"/>
    </source>
</evidence>
<accession>A0ABD2ZU11</accession>
<evidence type="ECO:0000313" key="2">
    <source>
        <dbReference type="Proteomes" id="UP001630127"/>
    </source>
</evidence>
<reference evidence="1 2" key="1">
    <citation type="submission" date="2024-11" db="EMBL/GenBank/DDBJ databases">
        <title>A near-complete genome assembly of Cinchona calisaya.</title>
        <authorList>
            <person name="Lian D.C."/>
            <person name="Zhao X.W."/>
            <person name="Wei L."/>
        </authorList>
    </citation>
    <scope>NUCLEOTIDE SEQUENCE [LARGE SCALE GENOMIC DNA]</scope>
    <source>
        <tissue evidence="1">Nenye</tissue>
    </source>
</reference>
<comment type="caution">
    <text evidence="1">The sequence shown here is derived from an EMBL/GenBank/DDBJ whole genome shotgun (WGS) entry which is preliminary data.</text>
</comment>
<dbReference type="Proteomes" id="UP001630127">
    <property type="component" value="Unassembled WGS sequence"/>
</dbReference>
<keyword evidence="2" id="KW-1185">Reference proteome</keyword>
<proteinExistence type="predicted"/>
<dbReference type="AlphaFoldDB" id="A0ABD2ZU11"/>
<sequence>MKEFHDLPPSTSKARDSQAPIMDVIVEKKKQVVMGEVSTLLLRDEPVVLRYTPKSKGKVRQPSSVQSEVVGDKAYRFNPTQKTLKEKGFTVESPKTGFGYSSPVPVRIKINRVNNHYVSVEDEAFVIVDKLLVSSRFRGKSSHVSVFDMLGPQRKRKAANHHQIK</sequence>
<dbReference type="EMBL" id="JBJUIK010000007">
    <property type="protein sequence ID" value="KAL3522778.1"/>
    <property type="molecule type" value="Genomic_DNA"/>
</dbReference>